<reference evidence="1" key="1">
    <citation type="journal article" date="2023" name="Mol. Phylogenet. Evol.">
        <title>Genome-scale phylogeny and comparative genomics of the fungal order Sordariales.</title>
        <authorList>
            <person name="Hensen N."/>
            <person name="Bonometti L."/>
            <person name="Westerberg I."/>
            <person name="Brannstrom I.O."/>
            <person name="Guillou S."/>
            <person name="Cros-Aarteil S."/>
            <person name="Calhoun S."/>
            <person name="Haridas S."/>
            <person name="Kuo A."/>
            <person name="Mondo S."/>
            <person name="Pangilinan J."/>
            <person name="Riley R."/>
            <person name="LaButti K."/>
            <person name="Andreopoulos B."/>
            <person name="Lipzen A."/>
            <person name="Chen C."/>
            <person name="Yan M."/>
            <person name="Daum C."/>
            <person name="Ng V."/>
            <person name="Clum A."/>
            <person name="Steindorff A."/>
            <person name="Ohm R.A."/>
            <person name="Martin F."/>
            <person name="Silar P."/>
            <person name="Natvig D.O."/>
            <person name="Lalanne C."/>
            <person name="Gautier V."/>
            <person name="Ament-Velasquez S.L."/>
            <person name="Kruys A."/>
            <person name="Hutchinson M.I."/>
            <person name="Powell A.J."/>
            <person name="Barry K."/>
            <person name="Miller A.N."/>
            <person name="Grigoriev I.V."/>
            <person name="Debuchy R."/>
            <person name="Gladieux P."/>
            <person name="Hiltunen Thoren M."/>
            <person name="Johannesson H."/>
        </authorList>
    </citation>
    <scope>NUCLEOTIDE SEQUENCE</scope>
    <source>
        <strain evidence="1">CBS 955.72</strain>
    </source>
</reference>
<evidence type="ECO:0000313" key="1">
    <source>
        <dbReference type="EMBL" id="KAK3360273.1"/>
    </source>
</evidence>
<dbReference type="Proteomes" id="UP001275084">
    <property type="component" value="Unassembled WGS sequence"/>
</dbReference>
<comment type="caution">
    <text evidence="1">The sequence shown here is derived from an EMBL/GenBank/DDBJ whole genome shotgun (WGS) entry which is preliminary data.</text>
</comment>
<accession>A0AAJ0HRY2</accession>
<proteinExistence type="predicted"/>
<evidence type="ECO:0000313" key="2">
    <source>
        <dbReference type="Proteomes" id="UP001275084"/>
    </source>
</evidence>
<reference evidence="1" key="2">
    <citation type="submission" date="2023-06" db="EMBL/GenBank/DDBJ databases">
        <authorList>
            <consortium name="Lawrence Berkeley National Laboratory"/>
            <person name="Haridas S."/>
            <person name="Hensen N."/>
            <person name="Bonometti L."/>
            <person name="Westerberg I."/>
            <person name="Brannstrom I.O."/>
            <person name="Guillou S."/>
            <person name="Cros-Aarteil S."/>
            <person name="Calhoun S."/>
            <person name="Kuo A."/>
            <person name="Mondo S."/>
            <person name="Pangilinan J."/>
            <person name="Riley R."/>
            <person name="Labutti K."/>
            <person name="Andreopoulos B."/>
            <person name="Lipzen A."/>
            <person name="Chen C."/>
            <person name="Yanf M."/>
            <person name="Daum C."/>
            <person name="Ng V."/>
            <person name="Clum A."/>
            <person name="Steindorff A."/>
            <person name="Ohm R."/>
            <person name="Martin F."/>
            <person name="Silar P."/>
            <person name="Natvig D."/>
            <person name="Lalanne C."/>
            <person name="Gautier V."/>
            <person name="Ament-Velasquez S.L."/>
            <person name="Kruys A."/>
            <person name="Hutchinson M.I."/>
            <person name="Powell A.J."/>
            <person name="Barry K."/>
            <person name="Miller A.N."/>
            <person name="Grigoriev I.V."/>
            <person name="Debuchy R."/>
            <person name="Gladieux P."/>
            <person name="Thoren M.H."/>
            <person name="Johannesson H."/>
        </authorList>
    </citation>
    <scope>NUCLEOTIDE SEQUENCE</scope>
    <source>
        <strain evidence="1">CBS 955.72</strain>
    </source>
</reference>
<keyword evidence="2" id="KW-1185">Reference proteome</keyword>
<dbReference type="AlphaFoldDB" id="A0AAJ0HRY2"/>
<dbReference type="EMBL" id="JAUIQD010000002">
    <property type="protein sequence ID" value="KAK3360273.1"/>
    <property type="molecule type" value="Genomic_DNA"/>
</dbReference>
<name>A0AAJ0HRY2_9PEZI</name>
<sequence>MWVRKKRRNLETPGEHVSRYITAWGRWCLFCLFLTSMALAATPRAARSEPGGGDNLWRPIFSVVLRTVNILFWSNQCSFPASLAALGGEKGVCGSGICRVWQPVAANRVASPKTNRSLISCVAIGGLAGPSQPQQIPEVVPASTSVIRFAAALNH</sequence>
<protein>
    <submittedName>
        <fullName evidence="1">Uncharacterized protein</fullName>
    </submittedName>
</protein>
<organism evidence="1 2">
    <name type="scientific">Lasiosphaeria hispida</name>
    <dbReference type="NCBI Taxonomy" id="260671"/>
    <lineage>
        <taxon>Eukaryota</taxon>
        <taxon>Fungi</taxon>
        <taxon>Dikarya</taxon>
        <taxon>Ascomycota</taxon>
        <taxon>Pezizomycotina</taxon>
        <taxon>Sordariomycetes</taxon>
        <taxon>Sordariomycetidae</taxon>
        <taxon>Sordariales</taxon>
        <taxon>Lasiosphaeriaceae</taxon>
        <taxon>Lasiosphaeria</taxon>
    </lineage>
</organism>
<gene>
    <name evidence="1" type="ORF">B0T25DRAFT_126384</name>
</gene>